<name>A0A2P5HQD3_DIAHE</name>
<evidence type="ECO:0000313" key="1">
    <source>
        <dbReference type="EMBL" id="POS72470.1"/>
    </source>
</evidence>
<keyword evidence="2" id="KW-1185">Reference proteome</keyword>
<dbReference type="InParanoid" id="A0A2P5HQD3"/>
<protein>
    <submittedName>
        <fullName evidence="1">Uncharacterized protein</fullName>
    </submittedName>
</protein>
<organism evidence="1 2">
    <name type="scientific">Diaporthe helianthi</name>
    <dbReference type="NCBI Taxonomy" id="158607"/>
    <lineage>
        <taxon>Eukaryota</taxon>
        <taxon>Fungi</taxon>
        <taxon>Dikarya</taxon>
        <taxon>Ascomycota</taxon>
        <taxon>Pezizomycotina</taxon>
        <taxon>Sordariomycetes</taxon>
        <taxon>Sordariomycetidae</taxon>
        <taxon>Diaporthales</taxon>
        <taxon>Diaporthaceae</taxon>
        <taxon>Diaporthe</taxon>
    </lineage>
</organism>
<sequence>MPASRNFLLDFPMEIRNSIYGFTFENFQLPRKVACWPYPDYLHAVQSIPMAYDTSNKIANTSILRTCRQIRSEAYPVMLQKHQLVRVTVANVLFSPQLIGSMLFIVPLTDQAFATYPGFLMTHSIEGEQDDDSDSPSRTWCFALPWRDLCMFCRAVASGHVFSLDANAEIRHQVTMHDPFARTSSPNYMGVKNQTKYLQPYGDWLGGAMEFTITGKVDAHLAASLKAEIQKLPAVDITKMLNKHTRIELDGQRQLLRGRGLAGFSRACLKTLTEVSRLVETDAWLEAGPGGQPNQLVRGVRDIFNILSREHGDPRWEEEEEGGLREEDHTWHLSRAIQAAASLLAGRSPSAAQRSSVYYRNARAHRYYSGSPVAAEAMLGLALDMVAGEGFENWKDQCLEEAHEIARWKDIRCAHMSFRVCLVETDWFRSQE</sequence>
<reference evidence="1" key="1">
    <citation type="submission" date="2017-09" db="EMBL/GenBank/DDBJ databases">
        <title>Polyketide synthases of a Diaporthe helianthi virulent isolate.</title>
        <authorList>
            <person name="Baroncelli R."/>
        </authorList>
    </citation>
    <scope>NUCLEOTIDE SEQUENCE [LARGE SCALE GENOMIC DNA]</scope>
    <source>
        <strain evidence="1">7/96</strain>
    </source>
</reference>
<gene>
    <name evidence="1" type="ORF">DHEL01_v209141</name>
</gene>
<accession>A0A2P5HQD3</accession>
<dbReference type="Proteomes" id="UP000094444">
    <property type="component" value="Unassembled WGS sequence"/>
</dbReference>
<dbReference type="EMBL" id="MAVT02000994">
    <property type="protein sequence ID" value="POS72470.1"/>
    <property type="molecule type" value="Genomic_DNA"/>
</dbReference>
<evidence type="ECO:0000313" key="2">
    <source>
        <dbReference type="Proteomes" id="UP000094444"/>
    </source>
</evidence>
<comment type="caution">
    <text evidence="1">The sequence shown here is derived from an EMBL/GenBank/DDBJ whole genome shotgun (WGS) entry which is preliminary data.</text>
</comment>
<dbReference type="OrthoDB" id="5229512at2759"/>
<dbReference type="AlphaFoldDB" id="A0A2P5HQD3"/>
<proteinExistence type="predicted"/>